<feature type="region of interest" description="Disordered" evidence="1">
    <location>
        <begin position="1"/>
        <end position="39"/>
    </location>
</feature>
<evidence type="ECO:0000313" key="4">
    <source>
        <dbReference type="WBParaSite" id="TCNE_0001705601-mRNA-1"/>
    </source>
</evidence>
<protein>
    <submittedName>
        <fullName evidence="2 4">Uncharacterized protein</fullName>
    </submittedName>
</protein>
<dbReference type="WBParaSite" id="TCNE_0001705601-mRNA-1">
    <property type="protein sequence ID" value="TCNE_0001705601-mRNA-1"/>
    <property type="gene ID" value="TCNE_0001705601"/>
</dbReference>
<organism evidence="3 4">
    <name type="scientific">Toxocara canis</name>
    <name type="common">Canine roundworm</name>
    <dbReference type="NCBI Taxonomy" id="6265"/>
    <lineage>
        <taxon>Eukaryota</taxon>
        <taxon>Metazoa</taxon>
        <taxon>Ecdysozoa</taxon>
        <taxon>Nematoda</taxon>
        <taxon>Chromadorea</taxon>
        <taxon>Rhabditida</taxon>
        <taxon>Spirurina</taxon>
        <taxon>Ascaridomorpha</taxon>
        <taxon>Ascaridoidea</taxon>
        <taxon>Toxocaridae</taxon>
        <taxon>Toxocara</taxon>
    </lineage>
</organism>
<evidence type="ECO:0000256" key="1">
    <source>
        <dbReference type="SAM" id="MobiDB-lite"/>
    </source>
</evidence>
<keyword evidence="3" id="KW-1185">Reference proteome</keyword>
<proteinExistence type="predicted"/>
<evidence type="ECO:0000313" key="3">
    <source>
        <dbReference type="Proteomes" id="UP000050794"/>
    </source>
</evidence>
<dbReference type="EMBL" id="UYWY01024116">
    <property type="protein sequence ID" value="VDM48376.1"/>
    <property type="molecule type" value="Genomic_DNA"/>
</dbReference>
<reference evidence="4" key="1">
    <citation type="submission" date="2016-06" db="UniProtKB">
        <authorList>
            <consortium name="WormBaseParasite"/>
        </authorList>
    </citation>
    <scope>IDENTIFICATION</scope>
</reference>
<name>A0A183V8I5_TOXCA</name>
<gene>
    <name evidence="2" type="ORF">TCNE_LOCUS17055</name>
</gene>
<evidence type="ECO:0000313" key="2">
    <source>
        <dbReference type="EMBL" id="VDM48376.1"/>
    </source>
</evidence>
<sequence length="123" mass="13320">MSGTHAKDEGRLRSQSGEVCNKETSKSTSPKAVLDERGSHLSVIEPVSDALRTRTTKVSNDETGIFGDEILDGFHDSNNPTSSSLEGSPLMVKKLALEKLKSIRFSSRPNAGSGMLVLRFRLS</sequence>
<accession>A0A183V8I5</accession>
<feature type="compositionally biased region" description="Basic and acidic residues" evidence="1">
    <location>
        <begin position="1"/>
        <end position="12"/>
    </location>
</feature>
<dbReference type="AlphaFoldDB" id="A0A183V8I5"/>
<dbReference type="Proteomes" id="UP000050794">
    <property type="component" value="Unassembled WGS sequence"/>
</dbReference>
<reference evidence="2 3" key="2">
    <citation type="submission" date="2018-11" db="EMBL/GenBank/DDBJ databases">
        <authorList>
            <consortium name="Pathogen Informatics"/>
        </authorList>
    </citation>
    <scope>NUCLEOTIDE SEQUENCE [LARGE SCALE GENOMIC DNA]</scope>
</reference>